<sequence>MSDLSKFSSKIDILQYFFDEKYGDPYDYHMYVDDYYAKNLRKLNIHISEQHVKLLSMPPIISIQDE</sequence>
<evidence type="ECO:0000313" key="2">
    <source>
        <dbReference type="WBParaSite" id="nRc.2.0.1.t14744-RA"/>
    </source>
</evidence>
<dbReference type="AlphaFoldDB" id="A0A915ILJ4"/>
<dbReference type="Proteomes" id="UP000887565">
    <property type="component" value="Unplaced"/>
</dbReference>
<accession>A0A915ILJ4</accession>
<evidence type="ECO:0000313" key="1">
    <source>
        <dbReference type="Proteomes" id="UP000887565"/>
    </source>
</evidence>
<proteinExistence type="predicted"/>
<name>A0A915ILJ4_ROMCU</name>
<dbReference type="WBParaSite" id="nRc.2.0.1.t14744-RA">
    <property type="protein sequence ID" value="nRc.2.0.1.t14744-RA"/>
    <property type="gene ID" value="nRc.2.0.1.g14744"/>
</dbReference>
<keyword evidence="1" id="KW-1185">Reference proteome</keyword>
<organism evidence="1 2">
    <name type="scientific">Romanomermis culicivorax</name>
    <name type="common">Nematode worm</name>
    <dbReference type="NCBI Taxonomy" id="13658"/>
    <lineage>
        <taxon>Eukaryota</taxon>
        <taxon>Metazoa</taxon>
        <taxon>Ecdysozoa</taxon>
        <taxon>Nematoda</taxon>
        <taxon>Enoplea</taxon>
        <taxon>Dorylaimia</taxon>
        <taxon>Mermithida</taxon>
        <taxon>Mermithoidea</taxon>
        <taxon>Mermithidae</taxon>
        <taxon>Romanomermis</taxon>
    </lineage>
</organism>
<reference evidence="2" key="1">
    <citation type="submission" date="2022-11" db="UniProtKB">
        <authorList>
            <consortium name="WormBaseParasite"/>
        </authorList>
    </citation>
    <scope>IDENTIFICATION</scope>
</reference>
<protein>
    <submittedName>
        <fullName evidence="2">Maturase K</fullName>
    </submittedName>
</protein>